<accession>A0ACB6RAE4</accession>
<protein>
    <submittedName>
        <fullName evidence="1">Uncharacterized protein</fullName>
    </submittedName>
</protein>
<evidence type="ECO:0000313" key="1">
    <source>
        <dbReference type="EMBL" id="KAF2476214.1"/>
    </source>
</evidence>
<organism evidence="1 2">
    <name type="scientific">Lindgomyces ingoldianus</name>
    <dbReference type="NCBI Taxonomy" id="673940"/>
    <lineage>
        <taxon>Eukaryota</taxon>
        <taxon>Fungi</taxon>
        <taxon>Dikarya</taxon>
        <taxon>Ascomycota</taxon>
        <taxon>Pezizomycotina</taxon>
        <taxon>Dothideomycetes</taxon>
        <taxon>Pleosporomycetidae</taxon>
        <taxon>Pleosporales</taxon>
        <taxon>Lindgomycetaceae</taxon>
        <taxon>Lindgomyces</taxon>
    </lineage>
</organism>
<proteinExistence type="predicted"/>
<evidence type="ECO:0000313" key="2">
    <source>
        <dbReference type="Proteomes" id="UP000799755"/>
    </source>
</evidence>
<sequence length="107" mass="12342">MYVFPSFSLYEWISLCIQALHSAPSFHLNPERTNAKSTKPKHRIHEQWCEGVLRATLPSHIRIRTNKTPINDNDKDKDNNAASQMHLHPHAHPPNLQTPRQSIFVDA</sequence>
<name>A0ACB6RAE4_9PLEO</name>
<reference evidence="1" key="1">
    <citation type="journal article" date="2020" name="Stud. Mycol.">
        <title>101 Dothideomycetes genomes: a test case for predicting lifestyles and emergence of pathogens.</title>
        <authorList>
            <person name="Haridas S."/>
            <person name="Albert R."/>
            <person name="Binder M."/>
            <person name="Bloem J."/>
            <person name="Labutti K."/>
            <person name="Salamov A."/>
            <person name="Andreopoulos B."/>
            <person name="Baker S."/>
            <person name="Barry K."/>
            <person name="Bills G."/>
            <person name="Bluhm B."/>
            <person name="Cannon C."/>
            <person name="Castanera R."/>
            <person name="Culley D."/>
            <person name="Daum C."/>
            <person name="Ezra D."/>
            <person name="Gonzalez J."/>
            <person name="Henrissat B."/>
            <person name="Kuo A."/>
            <person name="Liang C."/>
            <person name="Lipzen A."/>
            <person name="Lutzoni F."/>
            <person name="Magnuson J."/>
            <person name="Mondo S."/>
            <person name="Nolan M."/>
            <person name="Ohm R."/>
            <person name="Pangilinan J."/>
            <person name="Park H.-J."/>
            <person name="Ramirez L."/>
            <person name="Alfaro M."/>
            <person name="Sun H."/>
            <person name="Tritt A."/>
            <person name="Yoshinaga Y."/>
            <person name="Zwiers L.-H."/>
            <person name="Turgeon B."/>
            <person name="Goodwin S."/>
            <person name="Spatafora J."/>
            <person name="Crous P."/>
            <person name="Grigoriev I."/>
        </authorList>
    </citation>
    <scope>NUCLEOTIDE SEQUENCE</scope>
    <source>
        <strain evidence="1">ATCC 200398</strain>
    </source>
</reference>
<keyword evidence="2" id="KW-1185">Reference proteome</keyword>
<comment type="caution">
    <text evidence="1">The sequence shown here is derived from an EMBL/GenBank/DDBJ whole genome shotgun (WGS) entry which is preliminary data.</text>
</comment>
<dbReference type="Proteomes" id="UP000799755">
    <property type="component" value="Unassembled WGS sequence"/>
</dbReference>
<gene>
    <name evidence="1" type="ORF">BDR25DRAFT_64472</name>
</gene>
<dbReference type="EMBL" id="MU003494">
    <property type="protein sequence ID" value="KAF2476214.1"/>
    <property type="molecule type" value="Genomic_DNA"/>
</dbReference>